<proteinExistence type="predicted"/>
<reference evidence="1 2" key="2">
    <citation type="journal article" date="2022" name="Mol. Ecol. Resour.">
        <title>The genomes of chicory, endive, great burdock and yacon provide insights into Asteraceae paleo-polyploidization history and plant inulin production.</title>
        <authorList>
            <person name="Fan W."/>
            <person name="Wang S."/>
            <person name="Wang H."/>
            <person name="Wang A."/>
            <person name="Jiang F."/>
            <person name="Liu H."/>
            <person name="Zhao H."/>
            <person name="Xu D."/>
            <person name="Zhang Y."/>
        </authorList>
    </citation>
    <scope>NUCLEOTIDE SEQUENCE [LARGE SCALE GENOMIC DNA]</scope>
    <source>
        <strain evidence="2">cv. Punajuju</strain>
        <tissue evidence="1">Leaves</tissue>
    </source>
</reference>
<protein>
    <submittedName>
        <fullName evidence="1">Uncharacterized protein</fullName>
    </submittedName>
</protein>
<accession>A0ACB9DSV4</accession>
<dbReference type="Proteomes" id="UP001055811">
    <property type="component" value="Linkage Group LG04"/>
</dbReference>
<reference evidence="2" key="1">
    <citation type="journal article" date="2022" name="Mol. Ecol. Resour.">
        <title>The genomes of chicory, endive, great burdock and yacon provide insights into Asteraceae palaeo-polyploidization history and plant inulin production.</title>
        <authorList>
            <person name="Fan W."/>
            <person name="Wang S."/>
            <person name="Wang H."/>
            <person name="Wang A."/>
            <person name="Jiang F."/>
            <person name="Liu H."/>
            <person name="Zhao H."/>
            <person name="Xu D."/>
            <person name="Zhang Y."/>
        </authorList>
    </citation>
    <scope>NUCLEOTIDE SEQUENCE [LARGE SCALE GENOMIC DNA]</scope>
    <source>
        <strain evidence="2">cv. Punajuju</strain>
    </source>
</reference>
<evidence type="ECO:0000313" key="2">
    <source>
        <dbReference type="Proteomes" id="UP001055811"/>
    </source>
</evidence>
<sequence length="88" mass="9704">MKMMEGQMKKPSPPEVPLAGGGTDADVSVSGLTDEDASDDEHEQLMNTELASFKFRSIYYAPSLYPFQTRIVIEELSQVAGSHFTVFT</sequence>
<evidence type="ECO:0000313" key="1">
    <source>
        <dbReference type="EMBL" id="KAI3749655.1"/>
    </source>
</evidence>
<keyword evidence="2" id="KW-1185">Reference proteome</keyword>
<organism evidence="1 2">
    <name type="scientific">Cichorium intybus</name>
    <name type="common">Chicory</name>
    <dbReference type="NCBI Taxonomy" id="13427"/>
    <lineage>
        <taxon>Eukaryota</taxon>
        <taxon>Viridiplantae</taxon>
        <taxon>Streptophyta</taxon>
        <taxon>Embryophyta</taxon>
        <taxon>Tracheophyta</taxon>
        <taxon>Spermatophyta</taxon>
        <taxon>Magnoliopsida</taxon>
        <taxon>eudicotyledons</taxon>
        <taxon>Gunneridae</taxon>
        <taxon>Pentapetalae</taxon>
        <taxon>asterids</taxon>
        <taxon>campanulids</taxon>
        <taxon>Asterales</taxon>
        <taxon>Asteraceae</taxon>
        <taxon>Cichorioideae</taxon>
        <taxon>Cichorieae</taxon>
        <taxon>Cichoriinae</taxon>
        <taxon>Cichorium</taxon>
    </lineage>
</organism>
<gene>
    <name evidence="1" type="ORF">L2E82_20271</name>
</gene>
<comment type="caution">
    <text evidence="1">The sequence shown here is derived from an EMBL/GenBank/DDBJ whole genome shotgun (WGS) entry which is preliminary data.</text>
</comment>
<name>A0ACB9DSV4_CICIN</name>
<dbReference type="EMBL" id="CM042012">
    <property type="protein sequence ID" value="KAI3749655.1"/>
    <property type="molecule type" value="Genomic_DNA"/>
</dbReference>